<dbReference type="AlphaFoldDB" id="A0A4R0GPJ2"/>
<dbReference type="InterPro" id="IPR030678">
    <property type="entry name" value="Peptide/Ni-bd"/>
</dbReference>
<dbReference type="Gene3D" id="3.90.76.10">
    <property type="entry name" value="Dipeptide-binding Protein, Domain 1"/>
    <property type="match status" value="1"/>
</dbReference>
<dbReference type="RefSeq" id="WP_131303559.1">
    <property type="nucleotide sequence ID" value="NZ_SJJR01000006.1"/>
</dbReference>
<dbReference type="PANTHER" id="PTHR30290">
    <property type="entry name" value="PERIPLASMIC BINDING COMPONENT OF ABC TRANSPORTER"/>
    <property type="match status" value="1"/>
</dbReference>
<gene>
    <name evidence="3" type="ORF">E0H26_11350</name>
</gene>
<dbReference type="Pfam" id="PF00496">
    <property type="entry name" value="SBP_bac_5"/>
    <property type="match status" value="1"/>
</dbReference>
<dbReference type="PANTHER" id="PTHR30290:SF83">
    <property type="entry name" value="ABC TRANSPORTER SUBSTRATE-BINDING PROTEIN"/>
    <property type="match status" value="1"/>
</dbReference>
<feature type="domain" description="Solute-binding protein family 5" evidence="2">
    <location>
        <begin position="81"/>
        <end position="465"/>
    </location>
</feature>
<evidence type="ECO:0000259" key="2">
    <source>
        <dbReference type="Pfam" id="PF00496"/>
    </source>
</evidence>
<dbReference type="Gene3D" id="3.10.105.10">
    <property type="entry name" value="Dipeptide-binding Protein, Domain 3"/>
    <property type="match status" value="1"/>
</dbReference>
<dbReference type="SUPFAM" id="SSF53850">
    <property type="entry name" value="Periplasmic binding protein-like II"/>
    <property type="match status" value="1"/>
</dbReference>
<dbReference type="EMBL" id="SJJR01000006">
    <property type="protein sequence ID" value="TCB97511.1"/>
    <property type="molecule type" value="Genomic_DNA"/>
</dbReference>
<dbReference type="GO" id="GO:0043190">
    <property type="term" value="C:ATP-binding cassette (ABC) transporter complex"/>
    <property type="evidence" value="ECO:0007669"/>
    <property type="project" value="InterPro"/>
</dbReference>
<sequence length="545" mass="59551">MRGKFLKVAVAATATAMLATACGGGSDDSSDNAGQSGGTLRVYNAEPAFLTPSGGDDEPSLYVIRQLYRGLVKYNAQTSAVEMDLAESVESADQKLWTVKIKSGYTFDNGEPVNADSFIRSWNFAAYSPNAQNNGYFMKRIAGVKDLQSEDPDGEGPQKAPEPKAKELAGLKKVDDLTFTVELDAPFSGFPTTIGYPGFFPMAQACVDDIAKCNETPIGNGPYKIDGSWQHNVGINLVRSEGWKGEAGKPDRIEYKIFADVDAGYAAFQAGELDVMYTVPPARYKEAKATYGDRMFELAGDSFTYVGFPVYMDEFKDKRVRQAISLVIDRQSIIDAVFDGRFAPATGYVAPSFEGARENVCSYCTKDAAKAKQLLQEAGGWPAGKKLTLWANAGAGHDQWLQAVGDQIKAELGIDYELKVNLQFAEYLETADQKKFTGPFRLGWGPDYPFMETFLYPLYGSDAGSNNSGYKNPAFDALMKEGDSAASMQAAIPSYQKAEDLLVEDLPVIPMWWRKEAAIYSENVDQFVWNAVADADYGATSLKQN</sequence>
<dbReference type="PIRSF" id="PIRSF002741">
    <property type="entry name" value="MppA"/>
    <property type="match status" value="1"/>
</dbReference>
<proteinExistence type="predicted"/>
<evidence type="ECO:0000256" key="1">
    <source>
        <dbReference type="SAM" id="SignalP"/>
    </source>
</evidence>
<evidence type="ECO:0000313" key="4">
    <source>
        <dbReference type="Proteomes" id="UP000292274"/>
    </source>
</evidence>
<comment type="caution">
    <text evidence="3">The sequence shown here is derived from an EMBL/GenBank/DDBJ whole genome shotgun (WGS) entry which is preliminary data.</text>
</comment>
<evidence type="ECO:0000313" key="3">
    <source>
        <dbReference type="EMBL" id="TCB97511.1"/>
    </source>
</evidence>
<feature type="chain" id="PRO_5020219549" evidence="1">
    <location>
        <begin position="22"/>
        <end position="545"/>
    </location>
</feature>
<accession>A0A4R0GPJ2</accession>
<name>A0A4R0GPJ2_9ACTN</name>
<dbReference type="InterPro" id="IPR039424">
    <property type="entry name" value="SBP_5"/>
</dbReference>
<dbReference type="CDD" id="cd00995">
    <property type="entry name" value="PBP2_NikA_DppA_OppA_like"/>
    <property type="match status" value="1"/>
</dbReference>
<dbReference type="OrthoDB" id="9046151at2"/>
<keyword evidence="4" id="KW-1185">Reference proteome</keyword>
<organism evidence="3 4">
    <name type="scientific">Micromonospora zingiberis</name>
    <dbReference type="NCBI Taxonomy" id="2053011"/>
    <lineage>
        <taxon>Bacteria</taxon>
        <taxon>Bacillati</taxon>
        <taxon>Actinomycetota</taxon>
        <taxon>Actinomycetes</taxon>
        <taxon>Micromonosporales</taxon>
        <taxon>Micromonosporaceae</taxon>
        <taxon>Micromonospora</taxon>
    </lineage>
</organism>
<dbReference type="GO" id="GO:1904680">
    <property type="term" value="F:peptide transmembrane transporter activity"/>
    <property type="evidence" value="ECO:0007669"/>
    <property type="project" value="TreeGrafter"/>
</dbReference>
<dbReference type="InterPro" id="IPR000914">
    <property type="entry name" value="SBP_5_dom"/>
</dbReference>
<dbReference type="GO" id="GO:0015833">
    <property type="term" value="P:peptide transport"/>
    <property type="evidence" value="ECO:0007669"/>
    <property type="project" value="TreeGrafter"/>
</dbReference>
<dbReference type="GO" id="GO:0042597">
    <property type="term" value="C:periplasmic space"/>
    <property type="evidence" value="ECO:0007669"/>
    <property type="project" value="UniProtKB-ARBA"/>
</dbReference>
<dbReference type="PROSITE" id="PS51257">
    <property type="entry name" value="PROKAR_LIPOPROTEIN"/>
    <property type="match status" value="1"/>
</dbReference>
<dbReference type="Proteomes" id="UP000292274">
    <property type="component" value="Unassembled WGS sequence"/>
</dbReference>
<reference evidence="3 4" key="1">
    <citation type="submission" date="2019-02" db="EMBL/GenBank/DDBJ databases">
        <title>Jishengella sp. nov., isolated from a root of Zingiber montanum.</title>
        <authorList>
            <person name="Kuncharoen N."/>
            <person name="Kudo T."/>
            <person name="Masahiro Y."/>
            <person name="Ohkuma M."/>
            <person name="Tanasupawat S."/>
        </authorList>
    </citation>
    <scope>NUCLEOTIDE SEQUENCE [LARGE SCALE GENOMIC DNA]</scope>
    <source>
        <strain evidence="3 4">PLAI 1-1</strain>
    </source>
</reference>
<keyword evidence="1" id="KW-0732">Signal</keyword>
<dbReference type="Gene3D" id="3.40.190.10">
    <property type="entry name" value="Periplasmic binding protein-like II"/>
    <property type="match status" value="1"/>
</dbReference>
<feature type="signal peptide" evidence="1">
    <location>
        <begin position="1"/>
        <end position="21"/>
    </location>
</feature>
<protein>
    <submittedName>
        <fullName evidence="3">ABC transporter substrate-binding protein</fullName>
    </submittedName>
</protein>